<comment type="caution">
    <text evidence="1">The sequence shown here is derived from an EMBL/GenBank/DDBJ whole genome shotgun (WGS) entry which is preliminary data.</text>
</comment>
<dbReference type="EMBL" id="SEYY01003976">
    <property type="protein sequence ID" value="KAB7504006.1"/>
    <property type="molecule type" value="Genomic_DNA"/>
</dbReference>
<feature type="non-terminal residue" evidence="1">
    <location>
        <position position="1"/>
    </location>
</feature>
<keyword evidence="2" id="KW-1185">Reference proteome</keyword>
<dbReference type="Proteomes" id="UP000326759">
    <property type="component" value="Unassembled WGS sequence"/>
</dbReference>
<name>A0A5N5TBL0_9CRUS</name>
<protein>
    <submittedName>
        <fullName evidence="1">Uncharacterized protein</fullName>
    </submittedName>
</protein>
<evidence type="ECO:0000313" key="2">
    <source>
        <dbReference type="Proteomes" id="UP000326759"/>
    </source>
</evidence>
<sequence length="115" mass="13036">GVLPMAGFHGDASIIRRGVRIRTVKAFPFETNAPEDPIAGAKTFLEDVYSLTRKLRVGIACNNFEELYSLTRIQISSVEKTLKNFEEICEALISLLYFGFLYADTNRHMTILKVY</sequence>
<organism evidence="1 2">
    <name type="scientific">Armadillidium nasatum</name>
    <dbReference type="NCBI Taxonomy" id="96803"/>
    <lineage>
        <taxon>Eukaryota</taxon>
        <taxon>Metazoa</taxon>
        <taxon>Ecdysozoa</taxon>
        <taxon>Arthropoda</taxon>
        <taxon>Crustacea</taxon>
        <taxon>Multicrustacea</taxon>
        <taxon>Malacostraca</taxon>
        <taxon>Eumalacostraca</taxon>
        <taxon>Peracarida</taxon>
        <taxon>Isopoda</taxon>
        <taxon>Oniscidea</taxon>
        <taxon>Crinocheta</taxon>
        <taxon>Armadillidiidae</taxon>
        <taxon>Armadillidium</taxon>
    </lineage>
</organism>
<evidence type="ECO:0000313" key="1">
    <source>
        <dbReference type="EMBL" id="KAB7504006.1"/>
    </source>
</evidence>
<gene>
    <name evidence="1" type="ORF">Anas_09781</name>
</gene>
<reference evidence="1 2" key="1">
    <citation type="journal article" date="2019" name="PLoS Biol.">
        <title>Sex chromosomes control vertical transmission of feminizing Wolbachia symbionts in an isopod.</title>
        <authorList>
            <person name="Becking T."/>
            <person name="Chebbi M.A."/>
            <person name="Giraud I."/>
            <person name="Moumen B."/>
            <person name="Laverre T."/>
            <person name="Caubet Y."/>
            <person name="Peccoud J."/>
            <person name="Gilbert C."/>
            <person name="Cordaux R."/>
        </authorList>
    </citation>
    <scope>NUCLEOTIDE SEQUENCE [LARGE SCALE GENOMIC DNA]</scope>
    <source>
        <strain evidence="1">ANa2</strain>
        <tissue evidence="1">Whole body excluding digestive tract and cuticle</tissue>
    </source>
</reference>
<accession>A0A5N5TBL0</accession>
<proteinExistence type="predicted"/>
<dbReference type="AlphaFoldDB" id="A0A5N5TBL0"/>